<feature type="coiled-coil region" evidence="1">
    <location>
        <begin position="149"/>
        <end position="183"/>
    </location>
</feature>
<dbReference type="PANTHER" id="PTHR13066">
    <property type="entry name" value="BASIC LEUCINE ZIPPER NUCLEAR FACTOR 1 BLZF1 PROTEIN"/>
    <property type="match status" value="1"/>
</dbReference>
<dbReference type="PANTHER" id="PTHR13066:SF2">
    <property type="entry name" value="GOLGIN-45"/>
    <property type="match status" value="1"/>
</dbReference>
<proteinExistence type="predicted"/>
<reference evidence="2 3" key="1">
    <citation type="journal article" date="2021" name="BMC Biol.">
        <title>Horizontally acquired antibacterial genes associated with adaptive radiation of ladybird beetles.</title>
        <authorList>
            <person name="Li H.S."/>
            <person name="Tang X.F."/>
            <person name="Huang Y.H."/>
            <person name="Xu Z.Y."/>
            <person name="Chen M.L."/>
            <person name="Du X.Y."/>
            <person name="Qiu B.Y."/>
            <person name="Chen P.T."/>
            <person name="Zhang W."/>
            <person name="Slipinski A."/>
            <person name="Escalona H.E."/>
            <person name="Waterhouse R.M."/>
            <person name="Zwick A."/>
            <person name="Pang H."/>
        </authorList>
    </citation>
    <scope>NUCLEOTIDE SEQUENCE [LARGE SCALE GENOMIC DNA]</scope>
    <source>
        <strain evidence="2">SYSU2018</strain>
    </source>
</reference>
<sequence>MNIGAESQTTTVRTLGDGMEHKELKLKDMAKDEFVLKLPQKPSQSIINSMRPVIPTSKIFTTVPKYIPQERRHPKYLIRKQKEPKFIPYEPFKGAVQPIITRKQRIVTTSAKRSKNNVEIHQLVSQMSDLRTAELAKNKVDDEDIVISKKDWEQEKKNYENDIKNLRESNSVLENQLKLQTQVNSELKTLLVAAVGEDLESRVQHLTEDKLHLARALLKSANHLTTHQEQTEWLSGQCEVWRSKFLASSLMVEELAKWKSVLTSRIKEFQYVLSKILEDRRQIYRILIKTNYNLYEVCKHFKIANNRLKLLETSDINTLSNLNLEISQDLFNNFLSYNEEDFGKFYNIIMDIPQRSLHEEKARKILQDSITLSINQDELYRAVLGEAGTAASEPAFHNHPQHTTCCSHCTGEIKDL</sequence>
<keyword evidence="1" id="KW-0175">Coiled coil</keyword>
<evidence type="ECO:0008006" key="4">
    <source>
        <dbReference type="Google" id="ProtNLM"/>
    </source>
</evidence>
<dbReference type="AlphaFoldDB" id="A0ABD2NLM8"/>
<dbReference type="EMBL" id="JABFTP020000124">
    <property type="protein sequence ID" value="KAL3279613.1"/>
    <property type="molecule type" value="Genomic_DNA"/>
</dbReference>
<dbReference type="InterPro" id="IPR027095">
    <property type="entry name" value="Golgin-45"/>
</dbReference>
<gene>
    <name evidence="2" type="ORF">HHI36_017119</name>
</gene>
<evidence type="ECO:0000313" key="2">
    <source>
        <dbReference type="EMBL" id="KAL3279613.1"/>
    </source>
</evidence>
<dbReference type="Proteomes" id="UP001516400">
    <property type="component" value="Unassembled WGS sequence"/>
</dbReference>
<evidence type="ECO:0000256" key="1">
    <source>
        <dbReference type="SAM" id="Coils"/>
    </source>
</evidence>
<protein>
    <recommendedName>
        <fullName evidence="4">Golgin-45</fullName>
    </recommendedName>
</protein>
<evidence type="ECO:0000313" key="3">
    <source>
        <dbReference type="Proteomes" id="UP001516400"/>
    </source>
</evidence>
<name>A0ABD2NLM8_9CUCU</name>
<comment type="caution">
    <text evidence="2">The sequence shown here is derived from an EMBL/GenBank/DDBJ whole genome shotgun (WGS) entry which is preliminary data.</text>
</comment>
<keyword evidence="3" id="KW-1185">Reference proteome</keyword>
<organism evidence="2 3">
    <name type="scientific">Cryptolaemus montrouzieri</name>
    <dbReference type="NCBI Taxonomy" id="559131"/>
    <lineage>
        <taxon>Eukaryota</taxon>
        <taxon>Metazoa</taxon>
        <taxon>Ecdysozoa</taxon>
        <taxon>Arthropoda</taxon>
        <taxon>Hexapoda</taxon>
        <taxon>Insecta</taxon>
        <taxon>Pterygota</taxon>
        <taxon>Neoptera</taxon>
        <taxon>Endopterygota</taxon>
        <taxon>Coleoptera</taxon>
        <taxon>Polyphaga</taxon>
        <taxon>Cucujiformia</taxon>
        <taxon>Coccinelloidea</taxon>
        <taxon>Coccinellidae</taxon>
        <taxon>Scymninae</taxon>
        <taxon>Scymnini</taxon>
        <taxon>Cryptolaemus</taxon>
    </lineage>
</organism>
<accession>A0ABD2NLM8</accession>